<dbReference type="Pfam" id="PF13391">
    <property type="entry name" value="HNH_2"/>
    <property type="match status" value="1"/>
</dbReference>
<gene>
    <name evidence="2" type="ORF">F0238_07605</name>
</gene>
<comment type="caution">
    <text evidence="2">The sequence shown here is derived from an EMBL/GenBank/DDBJ whole genome shotgun (WGS) entry which is preliminary data.</text>
</comment>
<sequence>MSHEYYVDKFRNLNMNIARGKKSPHKVCMLLAVMDLIQAGNITSNKIELNQALKDRFADHFNNLAQGNDKNTPENPFFFLRSEGFWHLSYNLGYEEKGTSRYSSKAIEYAYLDDELFVYMKSFIVTNEFKEALVSNLTDLASHYYLWLMDIGKSEKTANNYLGAIRGSISNWLIDAGEIRDPLTEVTSYRQFVQYEEKVKRLEVFKLRDLKGKGMYSAALSHYHKFLADLTQIDVNADIRQVMSDQKLTDTEKSIMVKTRMGQGHFRSQLVQMWGGCAVTGYRNTQLLLASHIKPWRQSNNKERLDKFNGLLLLANLDKAFDLGFISFDNNGKVLISDYLETPEVIGLREDMSFRIMREHKPYLAHHRDTLFKGSRALYTAP</sequence>
<evidence type="ECO:0000259" key="1">
    <source>
        <dbReference type="Pfam" id="PF13391"/>
    </source>
</evidence>
<dbReference type="RefSeq" id="WP_171352320.1">
    <property type="nucleotide sequence ID" value="NZ_VTXP01000004.1"/>
</dbReference>
<feature type="domain" description="HNH nuclease" evidence="1">
    <location>
        <begin position="277"/>
        <end position="329"/>
    </location>
</feature>
<accession>A0AAP7DCZ8</accession>
<proteinExistence type="predicted"/>
<reference evidence="2 3" key="1">
    <citation type="submission" date="2019-09" db="EMBL/GenBank/DDBJ databases">
        <title>Draft genome sequencing and comparative genomics of hatchery-associated Vibrios.</title>
        <authorList>
            <person name="Kehlet-Delgado H."/>
            <person name="Mueller R.S."/>
        </authorList>
    </citation>
    <scope>NUCLEOTIDE SEQUENCE [LARGE SCALE GENOMIC DNA]</scope>
    <source>
        <strain evidence="2 3">09-121-3</strain>
    </source>
</reference>
<dbReference type="AlphaFoldDB" id="A0AAP7DCZ8"/>
<organism evidence="2 3">
    <name type="scientific">Vibrio coralliilyticus</name>
    <dbReference type="NCBI Taxonomy" id="190893"/>
    <lineage>
        <taxon>Bacteria</taxon>
        <taxon>Pseudomonadati</taxon>
        <taxon>Pseudomonadota</taxon>
        <taxon>Gammaproteobacteria</taxon>
        <taxon>Vibrionales</taxon>
        <taxon>Vibrionaceae</taxon>
        <taxon>Vibrio</taxon>
    </lineage>
</organism>
<dbReference type="InterPro" id="IPR003615">
    <property type="entry name" value="HNH_nuc"/>
</dbReference>
<evidence type="ECO:0000313" key="3">
    <source>
        <dbReference type="Proteomes" id="UP000576645"/>
    </source>
</evidence>
<keyword evidence="2" id="KW-0540">Nuclease</keyword>
<name>A0AAP7DCZ8_9VIBR</name>
<evidence type="ECO:0000313" key="2">
    <source>
        <dbReference type="EMBL" id="NOJ22601.1"/>
    </source>
</evidence>
<dbReference type="EMBL" id="VTXP01000004">
    <property type="protein sequence ID" value="NOJ22601.1"/>
    <property type="molecule type" value="Genomic_DNA"/>
</dbReference>
<keyword evidence="2" id="KW-0255">Endonuclease</keyword>
<dbReference type="Proteomes" id="UP000576645">
    <property type="component" value="Unassembled WGS sequence"/>
</dbReference>
<keyword evidence="2" id="KW-0378">Hydrolase</keyword>
<protein>
    <submittedName>
        <fullName evidence="2">HNH endonuclease</fullName>
    </submittedName>
</protein>
<dbReference type="GO" id="GO:0004519">
    <property type="term" value="F:endonuclease activity"/>
    <property type="evidence" value="ECO:0007669"/>
    <property type="project" value="UniProtKB-KW"/>
</dbReference>